<evidence type="ECO:0000313" key="2">
    <source>
        <dbReference type="Proteomes" id="UP000006310"/>
    </source>
</evidence>
<evidence type="ECO:0000313" key="1">
    <source>
        <dbReference type="EMBL" id="CCK71126.1"/>
    </source>
</evidence>
<dbReference type="GO" id="GO:0008080">
    <property type="term" value="F:N-acetyltransferase activity"/>
    <property type="evidence" value="ECO:0007669"/>
    <property type="project" value="EnsemblFungi"/>
</dbReference>
<dbReference type="PANTHER" id="PTHR28037">
    <property type="entry name" value="ALCOHOL O-ACETYLTRANSFERASE 1-RELATED"/>
    <property type="match status" value="1"/>
</dbReference>
<dbReference type="Proteomes" id="UP000006310">
    <property type="component" value="Chromosome 7"/>
</dbReference>
<evidence type="ECO:0008006" key="3">
    <source>
        <dbReference type="Google" id="ProtNLM"/>
    </source>
</evidence>
<proteinExistence type="predicted"/>
<dbReference type="STRING" id="1071383.J7S8V4"/>
<accession>J7S8V4</accession>
<dbReference type="GO" id="GO:0005886">
    <property type="term" value="C:plasma membrane"/>
    <property type="evidence" value="ECO:0007669"/>
    <property type="project" value="EnsemblFungi"/>
</dbReference>
<reference evidence="1 2" key="1">
    <citation type="journal article" date="2011" name="Proc. Natl. Acad. Sci. U.S.A.">
        <title>Evolutionary erosion of yeast sex chromosomes by mating-type switching accidents.</title>
        <authorList>
            <person name="Gordon J.L."/>
            <person name="Armisen D."/>
            <person name="Proux-Wera E."/>
            <person name="Oheigeartaigh S.S."/>
            <person name="Byrne K.P."/>
            <person name="Wolfe K.H."/>
        </authorList>
    </citation>
    <scope>NUCLEOTIDE SEQUENCE [LARGE SCALE GENOMIC DNA]</scope>
    <source>
        <strain evidence="2">ATCC MYA-139 / BCRC 22969 / CBS 8797 / CCRC 22969 / KCTC 17520 / NBRC 10181 / NCYC 3082</strain>
    </source>
</reference>
<dbReference type="RefSeq" id="XP_022465372.1">
    <property type="nucleotide sequence ID" value="XM_022608925.1"/>
</dbReference>
<dbReference type="KEGG" id="kng:KNAG_0G00700"/>
<sequence>MGRQLSSLEQFFYYRSKWGLHSCFLLGVTLDRTPSQAQFAHAIHECLVKFPQLTTTVVELEQGTPTFANITVPLRYDDFVEVKQWGQWDAQLANEIFKEYNFQYTVEKPLWRILAMPKSSTFVLLVDHVLFDGMSTVNLWRCLLENLGPESTSDVLYEPSNEADQLGQRPHPYDSWPVGWSWRLKRALVPWIFYYAPRTVTGVNEQLVHFSQYTLQDNLLQRNKPEEYKIYNDNDRWVLNIKGEPMAKLITRCKEHQVSLTSYLVSVFALALSYQAEGNIRVDIPMNTRNKCKETVGVTEQECLLGNFVGGISHTYQAQPGQDIWRMAREAQTTVVQKSQDDIDDTINEVKLLDVVSIQKFLAKKLEERWPAGTFEVTNLGFQKFPGDDGEQGVEFQVQDAFFDEPQGISDIFTVAAISTKHGGLNCCISSPVSLRNEFQPVWDRVKKEFGVEDKR</sequence>
<dbReference type="HOGENOM" id="CLU_599872_0_0_1"/>
<dbReference type="Pfam" id="PF07247">
    <property type="entry name" value="AATase"/>
    <property type="match status" value="1"/>
</dbReference>
<dbReference type="SUPFAM" id="SSF52777">
    <property type="entry name" value="CoA-dependent acyltransferases"/>
    <property type="match status" value="2"/>
</dbReference>
<gene>
    <name evidence="1" type="primary">KNAG0G00700</name>
    <name evidence="1" type="ordered locus">KNAG_0G00700</name>
</gene>
<dbReference type="EMBL" id="HE978320">
    <property type="protein sequence ID" value="CCK71126.1"/>
    <property type="molecule type" value="Genomic_DNA"/>
</dbReference>
<dbReference type="Gene3D" id="3.30.559.10">
    <property type="entry name" value="Chloramphenicol acetyltransferase-like domain"/>
    <property type="match status" value="1"/>
</dbReference>
<dbReference type="Gene3D" id="3.30.559.30">
    <property type="entry name" value="Nonribosomal peptide synthetase, condensation domain"/>
    <property type="match status" value="1"/>
</dbReference>
<dbReference type="InterPro" id="IPR052058">
    <property type="entry name" value="Alcohol_O-acetyltransferase"/>
</dbReference>
<dbReference type="AlphaFoldDB" id="J7S8V4"/>
<dbReference type="OMA" id="TEINHIF"/>
<dbReference type="GO" id="GO:0005635">
    <property type="term" value="C:nuclear envelope"/>
    <property type="evidence" value="ECO:0007669"/>
    <property type="project" value="EnsemblFungi"/>
</dbReference>
<reference evidence="2" key="2">
    <citation type="submission" date="2012-08" db="EMBL/GenBank/DDBJ databases">
        <title>Genome sequence of Kazachstania naganishii.</title>
        <authorList>
            <person name="Gordon J.L."/>
            <person name="Armisen D."/>
            <person name="Proux-Wera E."/>
            <person name="OhEigeartaigh S.S."/>
            <person name="Byrne K.P."/>
            <person name="Wolfe K.H."/>
        </authorList>
    </citation>
    <scope>NUCLEOTIDE SEQUENCE [LARGE SCALE GENOMIC DNA]</scope>
    <source>
        <strain evidence="2">ATCC MYA-139 / BCRC 22969 / CBS 8797 / CCRC 22969 / KCTC 17520 / NBRC 10181 / NCYC 3082</strain>
    </source>
</reference>
<protein>
    <recommendedName>
        <fullName evidence="3">Condensation domain-containing protein</fullName>
    </recommendedName>
</protein>
<dbReference type="GeneID" id="34526850"/>
<keyword evidence="2" id="KW-1185">Reference proteome</keyword>
<dbReference type="PANTHER" id="PTHR28037:SF1">
    <property type="entry name" value="ALCOHOL O-ACETYLTRANSFERASE 1-RELATED"/>
    <property type="match status" value="1"/>
</dbReference>
<dbReference type="OrthoDB" id="2150604at2759"/>
<dbReference type="GO" id="GO:0009410">
    <property type="term" value="P:response to xenobiotic stimulus"/>
    <property type="evidence" value="ECO:0007669"/>
    <property type="project" value="EnsemblFungi"/>
</dbReference>
<dbReference type="eggNOG" id="ENOG502RC91">
    <property type="taxonomic scope" value="Eukaryota"/>
</dbReference>
<dbReference type="InterPro" id="IPR023213">
    <property type="entry name" value="CAT-like_dom_sf"/>
</dbReference>
<dbReference type="InterPro" id="IPR010828">
    <property type="entry name" value="Atf2/Sli1-like"/>
</dbReference>
<organism evidence="1 2">
    <name type="scientific">Huiozyma naganishii (strain ATCC MYA-139 / BCRC 22969 / CBS 8797 / KCTC 17520 / NBRC 10181 / NCYC 3082 / Yp74L-3)</name>
    <name type="common">Yeast</name>
    <name type="synonym">Kazachstania naganishii</name>
    <dbReference type="NCBI Taxonomy" id="1071383"/>
    <lineage>
        <taxon>Eukaryota</taxon>
        <taxon>Fungi</taxon>
        <taxon>Dikarya</taxon>
        <taxon>Ascomycota</taxon>
        <taxon>Saccharomycotina</taxon>
        <taxon>Saccharomycetes</taxon>
        <taxon>Saccharomycetales</taxon>
        <taxon>Saccharomycetaceae</taxon>
        <taxon>Huiozyma</taxon>
    </lineage>
</organism>
<name>J7S8V4_HUIN7</name>